<dbReference type="OrthoDB" id="9813502at2"/>
<evidence type="ECO:0000313" key="3">
    <source>
        <dbReference type="Proteomes" id="UP000001625"/>
    </source>
</evidence>
<accession>D5CUD2</accession>
<dbReference type="eggNOG" id="COG2369">
    <property type="taxonomic scope" value="Bacteria"/>
</dbReference>
<reference evidence="2 3" key="1">
    <citation type="submission" date="2010-03" db="EMBL/GenBank/DDBJ databases">
        <title>Complete sequence of Sideroxydans lithotrophicus ES-1.</title>
        <authorList>
            <consortium name="US DOE Joint Genome Institute"/>
            <person name="Lucas S."/>
            <person name="Copeland A."/>
            <person name="Lapidus A."/>
            <person name="Cheng J.-F."/>
            <person name="Bruce D."/>
            <person name="Goodwin L."/>
            <person name="Pitluck S."/>
            <person name="Munk A.C."/>
            <person name="Detter J.C."/>
            <person name="Han C."/>
            <person name="Tapia R."/>
            <person name="Larimer F."/>
            <person name="Land M."/>
            <person name="Hauser L."/>
            <person name="Kyrpides N."/>
            <person name="Ivanova N."/>
            <person name="Emerson D."/>
            <person name="Woyke T."/>
        </authorList>
    </citation>
    <scope>NUCLEOTIDE SEQUENCE [LARGE SCALE GENOMIC DNA]</scope>
    <source>
        <strain evidence="2 3">ES-1</strain>
    </source>
</reference>
<name>D5CUD2_SIDLE</name>
<sequence>MSKPDLSLVFGLPPEKAVEYFESKGYVLTWDWRELWQEAQAKSFTVAKVMRTDILLDIRSAVDDALNNGTTFQEFKKNLTPILQAKGWWGKTEHVNTSTGEASIVQLGSPRRLRTIYQTNLQTAYMAGRYNQMMASTGSHPYWQYVAVLDGRTRPTHRAMNGRVFRYDDALWGSHFPPNGFNCRCRVSPLTAAAVEGQGRTVESSADRLIDHEIQMKDGTTAQVKALRIKVDGKDKLFAPDAGWSYNPAQQAQQLDKLAADAAKKLGE</sequence>
<dbReference type="AlphaFoldDB" id="D5CUD2"/>
<dbReference type="EMBL" id="CP001965">
    <property type="protein sequence ID" value="ADE10467.1"/>
    <property type="molecule type" value="Genomic_DNA"/>
</dbReference>
<dbReference type="KEGG" id="slt:Slit_0225"/>
<feature type="domain" description="Phage head morphogenesis" evidence="1">
    <location>
        <begin position="57"/>
        <end position="187"/>
    </location>
</feature>
<evidence type="ECO:0000259" key="1">
    <source>
        <dbReference type="Pfam" id="PF04233"/>
    </source>
</evidence>
<dbReference type="HOGENOM" id="CLU_044450_2_0_4"/>
<keyword evidence="3" id="KW-1185">Reference proteome</keyword>
<dbReference type="Pfam" id="PF04233">
    <property type="entry name" value="Phage_Mu_F"/>
    <property type="match status" value="1"/>
</dbReference>
<organism evidence="2 3">
    <name type="scientific">Sideroxydans lithotrophicus (strain ES-1)</name>
    <dbReference type="NCBI Taxonomy" id="580332"/>
    <lineage>
        <taxon>Bacteria</taxon>
        <taxon>Pseudomonadati</taxon>
        <taxon>Pseudomonadota</taxon>
        <taxon>Betaproteobacteria</taxon>
        <taxon>Nitrosomonadales</taxon>
        <taxon>Gallionellaceae</taxon>
        <taxon>Sideroxydans</taxon>
    </lineage>
</organism>
<dbReference type="Proteomes" id="UP000001625">
    <property type="component" value="Chromosome"/>
</dbReference>
<proteinExistence type="predicted"/>
<dbReference type="NCBIfam" id="TIGR01641">
    <property type="entry name" value="phageSPP1_gp7"/>
    <property type="match status" value="1"/>
</dbReference>
<dbReference type="InterPro" id="IPR006528">
    <property type="entry name" value="Phage_head_morphogenesis_dom"/>
</dbReference>
<gene>
    <name evidence="2" type="ordered locus">Slit_0225</name>
</gene>
<evidence type="ECO:0000313" key="2">
    <source>
        <dbReference type="EMBL" id="ADE10467.1"/>
    </source>
</evidence>
<dbReference type="RefSeq" id="WP_013028366.1">
    <property type="nucleotide sequence ID" value="NC_013959.1"/>
</dbReference>
<protein>
    <submittedName>
        <fullName evidence="2">Phage head morphogenesis protein, SPP1 gp7 family</fullName>
    </submittedName>
</protein>
<dbReference type="STRING" id="580332.Slit_0225"/>